<protein>
    <submittedName>
        <fullName evidence="1">Sporulation protein</fullName>
    </submittedName>
</protein>
<comment type="caution">
    <text evidence="1">The sequence shown here is derived from an EMBL/GenBank/DDBJ whole genome shotgun (WGS) entry which is preliminary data.</text>
</comment>
<dbReference type="SUPFAM" id="SSF81296">
    <property type="entry name" value="E set domains"/>
    <property type="match status" value="1"/>
</dbReference>
<organism evidence="1 2">
    <name type="scientific">Thermoflavimicrobium daqui</name>
    <dbReference type="NCBI Taxonomy" id="2137476"/>
    <lineage>
        <taxon>Bacteria</taxon>
        <taxon>Bacillati</taxon>
        <taxon>Bacillota</taxon>
        <taxon>Bacilli</taxon>
        <taxon>Bacillales</taxon>
        <taxon>Thermoactinomycetaceae</taxon>
        <taxon>Thermoflavimicrobium</taxon>
    </lineage>
</organism>
<gene>
    <name evidence="1" type="ORF">DL897_06980</name>
</gene>
<keyword evidence="2" id="KW-1185">Reference proteome</keyword>
<evidence type="ECO:0000313" key="1">
    <source>
        <dbReference type="EMBL" id="RAL25813.1"/>
    </source>
</evidence>
<reference evidence="1 2" key="1">
    <citation type="submission" date="2018-06" db="EMBL/GenBank/DDBJ databases">
        <title>Thermoflavimicrobium daqus sp. nov., a thermophilic microbe isolated from Moutai-flavour Daqu.</title>
        <authorList>
            <person name="Wang X."/>
            <person name="Zhou H."/>
        </authorList>
    </citation>
    <scope>NUCLEOTIDE SEQUENCE [LARGE SCALE GENOMIC DNA]</scope>
    <source>
        <strain evidence="1 2">FBKL4.011</strain>
    </source>
</reference>
<name>A0A364K693_9BACL</name>
<dbReference type="InterPro" id="IPR009776">
    <property type="entry name" value="Spore_0_M"/>
</dbReference>
<dbReference type="Pfam" id="PF07070">
    <property type="entry name" value="Spo0M"/>
    <property type="match status" value="1"/>
</dbReference>
<evidence type="ECO:0000313" key="2">
    <source>
        <dbReference type="Proteomes" id="UP000251213"/>
    </source>
</evidence>
<dbReference type="AlphaFoldDB" id="A0A364K693"/>
<dbReference type="PANTHER" id="PTHR40053:SF1">
    <property type="entry name" value="SPORULATION-CONTROL PROTEIN SPO0M"/>
    <property type="match status" value="1"/>
</dbReference>
<sequence length="262" mass="30368">MLNGSGFLSLFKKISANLLGIGGAQVDTILDESTYRPGDLVTGKVHVLGGEVAQEIDDMDLYVMANYQLDSGYSQSIKIYSHRVLHRFTISPSESRSFPFQFQLPIDTPISLRTCTVWIKTNLDIKYGLDAKDNDQIVVQPHPWIEKMLRVMGQRKFELRIVDSEYAPFLKRRLPFIQEFEFRPDFSCKYIGKLKEIECIFFLEEKGMEILLEIDRKAREVNDWKSSIDVWVRVHLSDLDLQRSEDELANLLDQTIEAQIKR</sequence>
<dbReference type="EMBL" id="QJKK01000003">
    <property type="protein sequence ID" value="RAL25813.1"/>
    <property type="molecule type" value="Genomic_DNA"/>
</dbReference>
<reference evidence="1 2" key="2">
    <citation type="submission" date="2018-06" db="EMBL/GenBank/DDBJ databases">
        <authorList>
            <person name="Zhirakovskaya E."/>
        </authorList>
    </citation>
    <scope>NUCLEOTIDE SEQUENCE [LARGE SCALE GENOMIC DNA]</scope>
    <source>
        <strain evidence="1 2">FBKL4.011</strain>
    </source>
</reference>
<accession>A0A364K693</accession>
<dbReference type="PANTHER" id="PTHR40053">
    <property type="entry name" value="SPORULATION-CONTROL PROTEIN SPO0M"/>
    <property type="match status" value="1"/>
</dbReference>
<dbReference type="Proteomes" id="UP000251213">
    <property type="component" value="Unassembled WGS sequence"/>
</dbReference>
<dbReference type="OrthoDB" id="2351239at2"/>
<proteinExistence type="predicted"/>
<dbReference type="InterPro" id="IPR014756">
    <property type="entry name" value="Ig_E-set"/>
</dbReference>